<evidence type="ECO:0000313" key="6">
    <source>
        <dbReference type="EMBL" id="MDX4069125.1"/>
    </source>
</evidence>
<dbReference type="Proteomes" id="UP001283691">
    <property type="component" value="Unassembled WGS sequence"/>
</dbReference>
<evidence type="ECO:0000256" key="4">
    <source>
        <dbReference type="SAM" id="Coils"/>
    </source>
</evidence>
<dbReference type="RefSeq" id="WP_319047886.1">
    <property type="nucleotide sequence ID" value="NZ_JAUQUR010000002.1"/>
</dbReference>
<dbReference type="AlphaFoldDB" id="A0AAW9DA97"/>
<evidence type="ECO:0000313" key="7">
    <source>
        <dbReference type="Proteomes" id="UP001283691"/>
    </source>
</evidence>
<evidence type="ECO:0000256" key="2">
    <source>
        <dbReference type="ARBA" id="ARBA00022670"/>
    </source>
</evidence>
<reference evidence="6" key="2">
    <citation type="submission" date="2023-07" db="EMBL/GenBank/DDBJ databases">
        <authorList>
            <person name="Zhang M."/>
            <person name="Zhou G."/>
        </authorList>
    </citation>
    <scope>NUCLEOTIDE SEQUENCE</scope>
    <source>
        <strain evidence="6">BJSY19SF1-2</strain>
    </source>
</reference>
<dbReference type="InterPro" id="IPR054613">
    <property type="entry name" value="Peptidase_S78_dom"/>
</dbReference>
<organism evidence="6 7">
    <name type="scientific">Aliarcobacter skirrowii</name>
    <dbReference type="NCBI Taxonomy" id="28200"/>
    <lineage>
        <taxon>Bacteria</taxon>
        <taxon>Pseudomonadati</taxon>
        <taxon>Campylobacterota</taxon>
        <taxon>Epsilonproteobacteria</taxon>
        <taxon>Campylobacterales</taxon>
        <taxon>Arcobacteraceae</taxon>
        <taxon>Aliarcobacter</taxon>
    </lineage>
</organism>
<gene>
    <name evidence="6" type="ORF">Q6A80_05230</name>
</gene>
<dbReference type="EMBL" id="JAUQUR010000002">
    <property type="protein sequence ID" value="MDX4069125.1"/>
    <property type="molecule type" value="Genomic_DNA"/>
</dbReference>
<dbReference type="Pfam" id="PF25209">
    <property type="entry name" value="Phage_capsid_4"/>
    <property type="match status" value="1"/>
</dbReference>
<accession>A0AAW9DA97</accession>
<feature type="domain" description="Prohead serine protease" evidence="5">
    <location>
        <begin position="99"/>
        <end position="171"/>
    </location>
</feature>
<keyword evidence="3" id="KW-0378">Hydrolase</keyword>
<proteinExistence type="predicted"/>
<sequence>MPKKKEDIQRKLSGFDTQRNFVVDKNAINIETRTISFILVSEKNEGERYDWWTDEVFIEKLDVNGARYERLKTFFKDHNRSVDSAIGRVENIRLEDGKLKADVVFGTDEASEKIFRKYVDGILTDCSIGYRILATKIEERKGEPTLVTVTEFEIFELSAVGVGFDKGATVSRELNLNEGDDSMNEELRKELEQLRSLVDGLTAEQQRRKDELENIEKEAQRALNLQNEQKRTSEIMDLAAAGHLTLERASEFVKTGVAIDEVRKAVIDEKTRVSQVVVAGTPDKDVMVRHIEDSILSRCGVNVDLKDNSFRGATLSEMARYLLGVNSMDRAELAQRAMSNDQFSLLLGNIANRVLTTNFEEQEGTYHLWTTNVDLPNFKLQTDVGIRNPNGRLSKLKEKGELENLELDENGQAWKLESFGNKFTFTRQMLINDDLGAFSNIVAEFARMAKRTANGIVYDLLQSKGEFSSYKMSDNKTLFHTDHKNMDNGVAFSSESLSAARTRMRRQLDGKTALNINPKYLIVSPENETIAKQLLTSESNPTSSNSGVANIHKNSFDLIIEAELDANPWYLAAARRTIKTGTLAGTGGQPIVQERLRSGGGIEYECLFDFGVVAEDFRGLYKNLGA</sequence>
<dbReference type="GO" id="GO:0008233">
    <property type="term" value="F:peptidase activity"/>
    <property type="evidence" value="ECO:0007669"/>
    <property type="project" value="UniProtKB-KW"/>
</dbReference>
<comment type="caution">
    <text evidence="6">The sequence shown here is derived from an EMBL/GenBank/DDBJ whole genome shotgun (WGS) entry which is preliminary data.</text>
</comment>
<keyword evidence="1" id="KW-1188">Viral release from host cell</keyword>
<name>A0AAW9DA97_9BACT</name>
<feature type="coiled-coil region" evidence="4">
    <location>
        <begin position="177"/>
        <end position="232"/>
    </location>
</feature>
<evidence type="ECO:0000256" key="3">
    <source>
        <dbReference type="ARBA" id="ARBA00022801"/>
    </source>
</evidence>
<evidence type="ECO:0000259" key="5">
    <source>
        <dbReference type="Pfam" id="PF04586"/>
    </source>
</evidence>
<protein>
    <submittedName>
        <fullName evidence="6">Mu-like prophage major head subunit gpT family protein</fullName>
    </submittedName>
</protein>
<keyword evidence="4" id="KW-0175">Coiled coil</keyword>
<dbReference type="GO" id="GO:0006508">
    <property type="term" value="P:proteolysis"/>
    <property type="evidence" value="ECO:0007669"/>
    <property type="project" value="UniProtKB-KW"/>
</dbReference>
<dbReference type="Pfam" id="PF04586">
    <property type="entry name" value="Peptidase_S78"/>
    <property type="match status" value="1"/>
</dbReference>
<keyword evidence="2" id="KW-0645">Protease</keyword>
<reference evidence="6" key="1">
    <citation type="journal article" date="2023" name="Front. Microbiol.">
        <title>Genomic diversity and taxonomic marker for Arcobacter species.</title>
        <authorList>
            <person name="Zhou G."/>
            <person name="Gu Y."/>
            <person name="Wang H."/>
            <person name="Chen X."/>
            <person name="Zhang X."/>
            <person name="Shao Z."/>
            <person name="Yan X."/>
            <person name="Zhang J."/>
            <person name="Zhang M."/>
        </authorList>
    </citation>
    <scope>NUCLEOTIDE SEQUENCE</scope>
    <source>
        <strain evidence="6">BJSY19SF1-2</strain>
    </source>
</reference>
<evidence type="ECO:0000256" key="1">
    <source>
        <dbReference type="ARBA" id="ARBA00022612"/>
    </source>
</evidence>